<dbReference type="InParanoid" id="A0A2J6T5K8"/>
<dbReference type="EMBL" id="KZ613828">
    <property type="protein sequence ID" value="PMD58311.1"/>
    <property type="molecule type" value="Genomic_DNA"/>
</dbReference>
<keyword evidence="1" id="KW-0812">Transmembrane</keyword>
<feature type="transmembrane region" description="Helical" evidence="1">
    <location>
        <begin position="12"/>
        <end position="41"/>
    </location>
</feature>
<keyword evidence="1" id="KW-0472">Membrane</keyword>
<gene>
    <name evidence="2" type="ORF">K444DRAFT_614568</name>
</gene>
<name>A0A2J6T5K8_9HELO</name>
<keyword evidence="1" id="KW-1133">Transmembrane helix</keyword>
<dbReference type="Proteomes" id="UP000235371">
    <property type="component" value="Unassembled WGS sequence"/>
</dbReference>
<evidence type="ECO:0000313" key="3">
    <source>
        <dbReference type="Proteomes" id="UP000235371"/>
    </source>
</evidence>
<dbReference type="GeneID" id="36588630"/>
<protein>
    <submittedName>
        <fullName evidence="2">Uncharacterized protein</fullName>
    </submittedName>
</protein>
<proteinExistence type="predicted"/>
<evidence type="ECO:0000256" key="1">
    <source>
        <dbReference type="SAM" id="Phobius"/>
    </source>
</evidence>
<accession>A0A2J6T5K8</accession>
<reference evidence="2 3" key="1">
    <citation type="submission" date="2016-04" db="EMBL/GenBank/DDBJ databases">
        <title>A degradative enzymes factory behind the ericoid mycorrhizal symbiosis.</title>
        <authorList>
            <consortium name="DOE Joint Genome Institute"/>
            <person name="Martino E."/>
            <person name="Morin E."/>
            <person name="Grelet G."/>
            <person name="Kuo A."/>
            <person name="Kohler A."/>
            <person name="Daghino S."/>
            <person name="Barry K."/>
            <person name="Choi C."/>
            <person name="Cichocki N."/>
            <person name="Clum A."/>
            <person name="Copeland A."/>
            <person name="Hainaut M."/>
            <person name="Haridas S."/>
            <person name="Labutti K."/>
            <person name="Lindquist E."/>
            <person name="Lipzen A."/>
            <person name="Khouja H.-R."/>
            <person name="Murat C."/>
            <person name="Ohm R."/>
            <person name="Olson A."/>
            <person name="Spatafora J."/>
            <person name="Veneault-Fourrey C."/>
            <person name="Henrissat B."/>
            <person name="Grigoriev I."/>
            <person name="Martin F."/>
            <person name="Perotto S."/>
        </authorList>
    </citation>
    <scope>NUCLEOTIDE SEQUENCE [LARGE SCALE GENOMIC DNA]</scope>
    <source>
        <strain evidence="2 3">E</strain>
    </source>
</reference>
<evidence type="ECO:0000313" key="2">
    <source>
        <dbReference type="EMBL" id="PMD58311.1"/>
    </source>
</evidence>
<dbReference type="RefSeq" id="XP_024735215.1">
    <property type="nucleotide sequence ID" value="XM_024880553.1"/>
</dbReference>
<organism evidence="2 3">
    <name type="scientific">Hyaloscypha bicolor E</name>
    <dbReference type="NCBI Taxonomy" id="1095630"/>
    <lineage>
        <taxon>Eukaryota</taxon>
        <taxon>Fungi</taxon>
        <taxon>Dikarya</taxon>
        <taxon>Ascomycota</taxon>
        <taxon>Pezizomycotina</taxon>
        <taxon>Leotiomycetes</taxon>
        <taxon>Helotiales</taxon>
        <taxon>Hyaloscyphaceae</taxon>
        <taxon>Hyaloscypha</taxon>
        <taxon>Hyaloscypha bicolor</taxon>
    </lineage>
</organism>
<sequence length="118" mass="12449">MATVVVAAAAEVLVGITILVVADGIDAAIAISISISLIVYWESRGLENSLGTLGTTRLQSGSCAAQTSDSVPRTKEVLEDKCVEQYTFISYYMSQIILKTPQTHAKAGAQQHSKSFGG</sequence>
<keyword evidence="3" id="KW-1185">Reference proteome</keyword>
<dbReference type="AlphaFoldDB" id="A0A2J6T5K8"/>